<dbReference type="EMBL" id="CP044016">
    <property type="protein sequence ID" value="QES87200.1"/>
    <property type="molecule type" value="Genomic_DNA"/>
</dbReference>
<keyword evidence="2" id="KW-1185">Reference proteome</keyword>
<dbReference type="KEGG" id="arac:E0W69_000475"/>
<dbReference type="RefSeq" id="WP_131328078.1">
    <property type="nucleotide sequence ID" value="NZ_CP044016.1"/>
</dbReference>
<dbReference type="Proteomes" id="UP000292424">
    <property type="component" value="Chromosome"/>
</dbReference>
<accession>A0A5P2G078</accession>
<evidence type="ECO:0000313" key="2">
    <source>
        <dbReference type="Proteomes" id="UP000292424"/>
    </source>
</evidence>
<proteinExistence type="predicted"/>
<name>A0A5P2G078_9BACT</name>
<reference evidence="1 2" key="1">
    <citation type="submission" date="2019-09" db="EMBL/GenBank/DDBJ databases">
        <title>Complete genome sequence of Arachidicoccus sp. B3-10 isolated from apple orchard soil.</title>
        <authorList>
            <person name="Kim H.S."/>
            <person name="Han K.-I."/>
            <person name="Suh M.K."/>
            <person name="Lee K.C."/>
            <person name="Eom M.K."/>
            <person name="Kim J.-S."/>
            <person name="Kang S.W."/>
            <person name="Sin Y."/>
            <person name="Lee J.-S."/>
        </authorList>
    </citation>
    <scope>NUCLEOTIDE SEQUENCE [LARGE SCALE GENOMIC DNA]</scope>
    <source>
        <strain evidence="1 2">B3-10</strain>
    </source>
</reference>
<gene>
    <name evidence="1" type="ORF">E0W69_000475</name>
</gene>
<dbReference type="AlphaFoldDB" id="A0A5P2G078"/>
<protein>
    <submittedName>
        <fullName evidence="1">Uncharacterized protein</fullName>
    </submittedName>
</protein>
<organism evidence="1 2">
    <name type="scientific">Rhizosphaericola mali</name>
    <dbReference type="NCBI Taxonomy" id="2545455"/>
    <lineage>
        <taxon>Bacteria</taxon>
        <taxon>Pseudomonadati</taxon>
        <taxon>Bacteroidota</taxon>
        <taxon>Chitinophagia</taxon>
        <taxon>Chitinophagales</taxon>
        <taxon>Chitinophagaceae</taxon>
        <taxon>Rhizosphaericola</taxon>
    </lineage>
</organism>
<evidence type="ECO:0000313" key="1">
    <source>
        <dbReference type="EMBL" id="QES87200.1"/>
    </source>
</evidence>
<sequence length="82" mass="9238">MEKETQNGHHLETILNNALPTSFKELGVNLSLLGSEFVNLIIKFPIETSIEQMKSISHSIISFFESSELKGSFSTYKYVNQA</sequence>